<proteinExistence type="predicted"/>
<keyword evidence="5" id="KW-1185">Reference proteome</keyword>
<dbReference type="PANTHER" id="PTHR24148:SF64">
    <property type="entry name" value="HETEROKARYON INCOMPATIBILITY DOMAIN-CONTAINING PROTEIN"/>
    <property type="match status" value="1"/>
</dbReference>
<dbReference type="Proteomes" id="UP000297299">
    <property type="component" value="Unassembled WGS sequence"/>
</dbReference>
<keyword evidence="1" id="KW-0677">Repeat</keyword>
<evidence type="ECO:0000313" key="4">
    <source>
        <dbReference type="EMBL" id="TEY71637.1"/>
    </source>
</evidence>
<sequence length="1148" mass="131747">MNSPGTLPNRLLNHGQTRSYEHHSITQDISHIKAEAGSRLFVGTNITYEAAVPKRDEILNWLDPEDLRISQYKEHTRHREERAEDTGEDFLNGDFKEWVSSNNKFLWLRGEVGSGKTMICSHLIENIPNILRVISPKVASNNAHLVAFYYCSFSDNSTFDVGNFQRSIIAQLYEKHGLLPEVKELYESCKPYPPSTVQLTTLLLSIVSSLEVFPTMLTKSEQTEACQSITLVVDGLDEIPPGKPRDGYLQVIEKLSSIQDPNFRIVVVSREEGDLKSSFPKTYGWRWLIRDTAHITLDIEQFVQARISNHRRLNSQSTEIKTLVSRRLSQGSDGMFRLAALQMKELEYLTRNLRVIQKADLENIFISLPRDLDTFYDLIISRIPQSLVSELETVLKWLIFAARPLFVEEIVEVCTIRLLKDELPCIGSRRHALDIVESLPGLVKLEPPLADDVEIVPQRVHILSIAHFSVQEYLCPIHDFNRPPGLFRFTDIYQEHQRIAQACLSYLLYCFKNKDGRTAAFHLREYCWYSWSMHIIATTDSYNVKARTTPDSLRLHNSIANPILYRRRPVVVSMEAARLRSCAHKLTPKMYAELLVALQDLEFPFDDRGVSERSINSQQTPYKPILGPCPHATRLVILYPSNDLDSPLRCGICTDSLDNSPDYVALSYAWGKDSPGEVWRVYGNGFSIHLRPNLHSALVHLREKTEPRILWIDAICIDMLNFEERSSQITLMARVYSQAQEVIMWLGESRDSSETIASEAKALSVLNMETSLDGNLSPYWETWDSVDALFRRSLWCRAWMIQESVVAANLIVMCGKYASSFDNWHNVRELRRKMLDLERRLPRLMSNEYFKADEAAWDAVIALQTLRDRYRKNGKMELDLATLLFLSRRHTSSDYRDKLYALLSLLGDKERSDPLLHPDYSLSPAEMAQKLTVYVLKMYQNLTVLESAFSVDNSENMSSWTLDLYALRRPVAHEYSDAIQQSTLQDPQDVSQAYNAGGKYTLENHPVTFSSDLKTLKVWGVVIDSVIDCDRELRLSQNICWKSQREKTVEFNCRRYIKCLGPESVRRGDLVVVLFGSILPFLLREIQVDYAQAGSPEKSYKLVGDWPPPVLKRNELTFHASYAEGIMEGEILEAYQAGDNEGQEFWLE</sequence>
<reference evidence="4 5" key="1">
    <citation type="submission" date="2017-11" db="EMBL/GenBank/DDBJ databases">
        <title>Comparative genomics of Botrytis spp.</title>
        <authorList>
            <person name="Valero-Jimenez C.A."/>
            <person name="Tapia P."/>
            <person name="Veloso J."/>
            <person name="Silva-Moreno E."/>
            <person name="Staats M."/>
            <person name="Valdes J.H."/>
            <person name="Van Kan J.A.L."/>
        </authorList>
    </citation>
    <scope>NUCLEOTIDE SEQUENCE [LARGE SCALE GENOMIC DNA]</scope>
    <source>
        <strain evidence="4 5">MUCL2830</strain>
    </source>
</reference>
<evidence type="ECO:0000256" key="1">
    <source>
        <dbReference type="ARBA" id="ARBA00022737"/>
    </source>
</evidence>
<dbReference type="InterPro" id="IPR052895">
    <property type="entry name" value="HetReg/Transcr_Mod"/>
</dbReference>
<evidence type="ECO:0000259" key="2">
    <source>
        <dbReference type="Pfam" id="PF06985"/>
    </source>
</evidence>
<name>A0A4Y8D9B6_9HELO</name>
<evidence type="ECO:0000313" key="5">
    <source>
        <dbReference type="Proteomes" id="UP000297299"/>
    </source>
</evidence>
<organism evidence="4 5">
    <name type="scientific">Botryotinia calthae</name>
    <dbReference type="NCBI Taxonomy" id="38488"/>
    <lineage>
        <taxon>Eukaryota</taxon>
        <taxon>Fungi</taxon>
        <taxon>Dikarya</taxon>
        <taxon>Ascomycota</taxon>
        <taxon>Pezizomycotina</taxon>
        <taxon>Leotiomycetes</taxon>
        <taxon>Helotiales</taxon>
        <taxon>Sclerotiniaceae</taxon>
        <taxon>Botryotinia</taxon>
    </lineage>
</organism>
<dbReference type="Gene3D" id="3.40.50.300">
    <property type="entry name" value="P-loop containing nucleotide triphosphate hydrolases"/>
    <property type="match status" value="1"/>
</dbReference>
<comment type="caution">
    <text evidence="4">The sequence shown here is derived from an EMBL/GenBank/DDBJ whole genome shotgun (WGS) entry which is preliminary data.</text>
</comment>
<feature type="domain" description="Nephrocystin 3-like N-terminal" evidence="3">
    <location>
        <begin position="86"/>
        <end position="270"/>
    </location>
</feature>
<dbReference type="InterPro" id="IPR010730">
    <property type="entry name" value="HET"/>
</dbReference>
<dbReference type="InterPro" id="IPR056884">
    <property type="entry name" value="NPHP3-like_N"/>
</dbReference>
<dbReference type="SUPFAM" id="SSF52540">
    <property type="entry name" value="P-loop containing nucleoside triphosphate hydrolases"/>
    <property type="match status" value="1"/>
</dbReference>
<dbReference type="AlphaFoldDB" id="A0A4Y8D9B6"/>
<dbReference type="EMBL" id="PHWZ01000089">
    <property type="protein sequence ID" value="TEY71637.1"/>
    <property type="molecule type" value="Genomic_DNA"/>
</dbReference>
<dbReference type="InterPro" id="IPR027417">
    <property type="entry name" value="P-loop_NTPase"/>
</dbReference>
<dbReference type="OrthoDB" id="1577640at2759"/>
<gene>
    <name evidence="4" type="ORF">BOTCAL_0089g00160</name>
</gene>
<accession>A0A4Y8D9B6</accession>
<dbReference type="Pfam" id="PF06985">
    <property type="entry name" value="HET"/>
    <property type="match status" value="1"/>
</dbReference>
<protein>
    <submittedName>
        <fullName evidence="4">Uncharacterized protein</fullName>
    </submittedName>
</protein>
<dbReference type="Pfam" id="PF24883">
    <property type="entry name" value="NPHP3_N"/>
    <property type="match status" value="1"/>
</dbReference>
<dbReference type="PANTHER" id="PTHR24148">
    <property type="entry name" value="ANKYRIN REPEAT DOMAIN-CONTAINING PROTEIN 39 HOMOLOG-RELATED"/>
    <property type="match status" value="1"/>
</dbReference>
<evidence type="ECO:0000259" key="3">
    <source>
        <dbReference type="Pfam" id="PF24883"/>
    </source>
</evidence>
<feature type="domain" description="Heterokaryon incompatibility" evidence="2">
    <location>
        <begin position="663"/>
        <end position="803"/>
    </location>
</feature>
<dbReference type="STRING" id="38488.A0A4Y8D9B6"/>